<name>A0A939JYZ6_9BACT</name>
<keyword evidence="3" id="KW-1185">Reference proteome</keyword>
<gene>
    <name evidence="2" type="ORF">J2I48_16540</name>
</gene>
<dbReference type="Pfam" id="PF01345">
    <property type="entry name" value="DUF11"/>
    <property type="match status" value="1"/>
</dbReference>
<dbReference type="EMBL" id="JAFMYU010000013">
    <property type="protein sequence ID" value="MBO0932619.1"/>
    <property type="molecule type" value="Genomic_DNA"/>
</dbReference>
<organism evidence="2 3">
    <name type="scientific">Fibrella aquatilis</name>
    <dbReference type="NCBI Taxonomy" id="2817059"/>
    <lineage>
        <taxon>Bacteria</taxon>
        <taxon>Pseudomonadati</taxon>
        <taxon>Bacteroidota</taxon>
        <taxon>Cytophagia</taxon>
        <taxon>Cytophagales</taxon>
        <taxon>Spirosomataceae</taxon>
        <taxon>Fibrella</taxon>
    </lineage>
</organism>
<dbReference type="Proteomes" id="UP000664795">
    <property type="component" value="Unassembled WGS sequence"/>
</dbReference>
<evidence type="ECO:0000313" key="3">
    <source>
        <dbReference type="Proteomes" id="UP000664795"/>
    </source>
</evidence>
<accession>A0A939JYZ6</accession>
<dbReference type="AlphaFoldDB" id="A0A939JYZ6"/>
<protein>
    <submittedName>
        <fullName evidence="2">DUF11 domain-containing protein</fullName>
    </submittedName>
</protein>
<evidence type="ECO:0000259" key="1">
    <source>
        <dbReference type="Pfam" id="PF01345"/>
    </source>
</evidence>
<dbReference type="InterPro" id="IPR013783">
    <property type="entry name" value="Ig-like_fold"/>
</dbReference>
<sequence length="620" mass="65213">MDATRKNSAGKLLGLLATTCCRVFSYRTYLLLLSLLLPVAALFAQTGAYDVRFTQKSIDCAAGKVVIRVEVKARDANSTFLMGDANFRFTYPSQVLTSPRLVLQENFSSLAPASQPAYAPQDIANASTEGPTVGRVVLNTVYNGNAGAVRVGTNWVGVSCIEFTLRQLTTCFDLRWDTTFPSTGMNEVIVTGTQPYAYQLADVAANNYQNLNSCPDTFCGAPTNRYGVRLSVKNFDCVTKKAVIRVEVKATAPASGSFLMGDANYRFDYDASLLTNPVIVSQEHFSSAAPANDPRYTAQDLTGSAVAGAAGILSLNTKFAGTLQASQAAAATVGADWVTVSCIQFDYAGALNAACFPISWRTGTGPVPRTVMSQVTTPTAGQYSLIPILGTEYDNASVCPAQLCTPPTLSADLSLTQTGPNSSTLAQNTPASFTLVIRNDGPNAATNVVVNDTLPAGIQYVSASPGLTLVNGNVVQWTIASLPVGASLVATIQTQITGEGPLFLKAEIVKSDQPDPDSTPDNGILAEDDYATACVSVPIQLCDGDEYLIQAAPSLGAVQWFVDGVLVATAPTYTVTRPGTVSYQGAPGSCGGTGCCPAVFVRNPCCGPPKCVPFVIRKTR</sequence>
<dbReference type="InterPro" id="IPR001434">
    <property type="entry name" value="OmcB-like_DUF11"/>
</dbReference>
<proteinExistence type="predicted"/>
<dbReference type="RefSeq" id="WP_207336584.1">
    <property type="nucleotide sequence ID" value="NZ_JAFMYU010000013.1"/>
</dbReference>
<dbReference type="InterPro" id="IPR047589">
    <property type="entry name" value="DUF11_rpt"/>
</dbReference>
<comment type="caution">
    <text evidence="2">The sequence shown here is derived from an EMBL/GenBank/DDBJ whole genome shotgun (WGS) entry which is preliminary data.</text>
</comment>
<feature type="domain" description="DUF11" evidence="1">
    <location>
        <begin position="412"/>
        <end position="521"/>
    </location>
</feature>
<dbReference type="NCBIfam" id="TIGR01451">
    <property type="entry name" value="B_ant_repeat"/>
    <property type="match status" value="1"/>
</dbReference>
<evidence type="ECO:0000313" key="2">
    <source>
        <dbReference type="EMBL" id="MBO0932619.1"/>
    </source>
</evidence>
<dbReference type="Gene3D" id="2.60.40.10">
    <property type="entry name" value="Immunoglobulins"/>
    <property type="match status" value="1"/>
</dbReference>
<reference evidence="2 3" key="1">
    <citation type="submission" date="2021-03" db="EMBL/GenBank/DDBJ databases">
        <title>Fibrella sp. HMF5036 genome sequencing and assembly.</title>
        <authorList>
            <person name="Kang H."/>
            <person name="Kim H."/>
            <person name="Bae S."/>
            <person name="Joh K."/>
        </authorList>
    </citation>
    <scope>NUCLEOTIDE SEQUENCE [LARGE SCALE GENOMIC DNA]</scope>
    <source>
        <strain evidence="2 3">HMF5036</strain>
    </source>
</reference>